<name>A0ACC6RWY5_9BURK</name>
<evidence type="ECO:0000313" key="2">
    <source>
        <dbReference type="Proteomes" id="UP001392318"/>
    </source>
</evidence>
<accession>A0ACC6RWY5</accession>
<proteinExistence type="predicted"/>
<dbReference type="Proteomes" id="UP001392318">
    <property type="component" value="Unassembled WGS sequence"/>
</dbReference>
<organism evidence="1 2">
    <name type="scientific">Paraburkholderia unamae</name>
    <dbReference type="NCBI Taxonomy" id="219649"/>
    <lineage>
        <taxon>Bacteria</taxon>
        <taxon>Pseudomonadati</taxon>
        <taxon>Pseudomonadota</taxon>
        <taxon>Betaproteobacteria</taxon>
        <taxon>Burkholderiales</taxon>
        <taxon>Burkholderiaceae</taxon>
        <taxon>Paraburkholderia</taxon>
    </lineage>
</organism>
<comment type="caution">
    <text evidence="1">The sequence shown here is derived from an EMBL/GenBank/DDBJ whole genome shotgun (WGS) entry which is preliminary data.</text>
</comment>
<sequence>MPTVIGFAPFEEISESTLWIHSEIKQLPGANNLSGMSGGPILWSDETGWGLTGIVKEGMDTHPALPLDGVTPIFERPKVWVEGEPLTPSLLEELIATIPGDDTDIPYWVSTAIPIKQSRQ</sequence>
<protein>
    <submittedName>
        <fullName evidence="1">Uncharacterized protein</fullName>
    </submittedName>
</protein>
<gene>
    <name evidence="1" type="ORF">VSR83_39550</name>
</gene>
<evidence type="ECO:0000313" key="1">
    <source>
        <dbReference type="EMBL" id="MEM5406025.1"/>
    </source>
</evidence>
<dbReference type="EMBL" id="JAYMRU010000054">
    <property type="protein sequence ID" value="MEM5406025.1"/>
    <property type="molecule type" value="Genomic_DNA"/>
</dbReference>
<reference evidence="1" key="1">
    <citation type="submission" date="2024-01" db="EMBL/GenBank/DDBJ databases">
        <title>The diversity of rhizobia nodulating Mimosa spp. in eleven states of Brazil covering several biomes is determined by host plant, location, and edaphic factors.</title>
        <authorList>
            <person name="Rouws L."/>
            <person name="Barauna A."/>
            <person name="Beukes C."/>
            <person name="De Faria S.M."/>
            <person name="Gross E."/>
            <person name="Dos Reis Junior F.B."/>
            <person name="Simon M."/>
            <person name="Maluk M."/>
            <person name="Odee D.W."/>
            <person name="Kenicer G."/>
            <person name="Young J.P.W."/>
            <person name="Reis V.M."/>
            <person name="Zilli J."/>
            <person name="James E.K."/>
        </authorList>
    </citation>
    <scope>NUCLEOTIDE SEQUENCE</scope>
    <source>
        <strain evidence="1">JPY452</strain>
    </source>
</reference>
<keyword evidence="2" id="KW-1185">Reference proteome</keyword>